<comment type="caution">
    <text evidence="9">The sequence shown here is derived from an EMBL/GenBank/DDBJ whole genome shotgun (WGS) entry which is preliminary data.</text>
</comment>
<proteinExistence type="inferred from homology"/>
<evidence type="ECO:0000256" key="1">
    <source>
        <dbReference type="ARBA" id="ARBA00010641"/>
    </source>
</evidence>
<sequence>MNVEEAERYRRELHVHCYRMLGSYSEAEDAVQETMVRAWRKADTYEGRSTYRAWLYKIATNVCLDLIAGRKEVVLSEAPLSDVPWLEPYPDDQLPEELAVARETIELAFLAVIQHLPPRQRAVLVMRDVLGWPATEVAEALEMSVPSVKSALQRGRATLRANLPERRSEWAKATEPSAEEREVLKRFVDASMRADMATLAKLLREDAMQCMPPTHDFYIGRAAILDMWRPVLEGQQAWGEWRTLATSANRQPAVANYVRKPGEDHFSAVNLDVLRIEDGRIAEITTFPPERIPSFGLPEKIFD</sequence>
<dbReference type="Gene3D" id="1.10.1740.10">
    <property type="match status" value="1"/>
</dbReference>
<evidence type="ECO:0000259" key="6">
    <source>
        <dbReference type="Pfam" id="PF04542"/>
    </source>
</evidence>
<dbReference type="InterPro" id="IPR036388">
    <property type="entry name" value="WH-like_DNA-bd_sf"/>
</dbReference>
<reference evidence="10" key="1">
    <citation type="journal article" date="2019" name="Int. J. Syst. Evol. Microbiol.">
        <title>The Global Catalogue of Microorganisms (GCM) 10K type strain sequencing project: providing services to taxonomists for standard genome sequencing and annotation.</title>
        <authorList>
            <consortium name="The Broad Institute Genomics Platform"/>
            <consortium name="The Broad Institute Genome Sequencing Center for Infectious Disease"/>
            <person name="Wu L."/>
            <person name="Ma J."/>
        </authorList>
    </citation>
    <scope>NUCLEOTIDE SEQUENCE [LARGE SCALE GENOMIC DNA]</scope>
    <source>
        <strain evidence="10">JCM 11136</strain>
    </source>
</reference>
<comment type="similarity">
    <text evidence="1">Belongs to the sigma-70 factor family. ECF subfamily.</text>
</comment>
<dbReference type="InterPro" id="IPR032710">
    <property type="entry name" value="NTF2-like_dom_sf"/>
</dbReference>
<protein>
    <submittedName>
        <fullName evidence="9">RNA polymerase subunit sigma-70</fullName>
    </submittedName>
</protein>
<dbReference type="PANTHER" id="PTHR43133">
    <property type="entry name" value="RNA POLYMERASE ECF-TYPE SIGMA FACTO"/>
    <property type="match status" value="1"/>
</dbReference>
<dbReference type="PANTHER" id="PTHR43133:SF65">
    <property type="entry name" value="ECF RNA POLYMERASE SIGMA FACTOR SIGG"/>
    <property type="match status" value="1"/>
</dbReference>
<dbReference type="SUPFAM" id="SSF88659">
    <property type="entry name" value="Sigma3 and sigma4 domains of RNA polymerase sigma factors"/>
    <property type="match status" value="1"/>
</dbReference>
<keyword evidence="3" id="KW-0805">Transcription regulation</keyword>
<name>A0ABP4BG28_9ACTN</name>
<evidence type="ECO:0000313" key="9">
    <source>
        <dbReference type="EMBL" id="GAA0948837.1"/>
    </source>
</evidence>
<accession>A0ABP4BG28</accession>
<dbReference type="InterPro" id="IPR037401">
    <property type="entry name" value="SnoaL-like"/>
</dbReference>
<dbReference type="InterPro" id="IPR014284">
    <property type="entry name" value="RNA_pol_sigma-70_dom"/>
</dbReference>
<dbReference type="InterPro" id="IPR007627">
    <property type="entry name" value="RNA_pol_sigma70_r2"/>
</dbReference>
<evidence type="ECO:0000256" key="3">
    <source>
        <dbReference type="ARBA" id="ARBA00023015"/>
    </source>
</evidence>
<evidence type="ECO:0000313" key="10">
    <source>
        <dbReference type="Proteomes" id="UP001501578"/>
    </source>
</evidence>
<dbReference type="Pfam" id="PF04542">
    <property type="entry name" value="Sigma70_r2"/>
    <property type="match status" value="1"/>
</dbReference>
<comment type="subunit">
    <text evidence="2">Interacts transiently with the RNA polymerase catalytic core formed by RpoA, RpoB, RpoC and RpoZ (2 alpha, 1 beta, 1 beta' and 1 omega subunit) to form the RNA polymerase holoenzyme that can initiate transcription.</text>
</comment>
<keyword evidence="4" id="KW-0731">Sigma factor</keyword>
<dbReference type="Gene3D" id="3.10.450.50">
    <property type="match status" value="1"/>
</dbReference>
<dbReference type="InterPro" id="IPR013249">
    <property type="entry name" value="RNA_pol_sigma70_r4_t2"/>
</dbReference>
<dbReference type="Gene3D" id="1.10.10.10">
    <property type="entry name" value="Winged helix-like DNA-binding domain superfamily/Winged helix DNA-binding domain"/>
    <property type="match status" value="1"/>
</dbReference>
<evidence type="ECO:0000256" key="2">
    <source>
        <dbReference type="ARBA" id="ARBA00011344"/>
    </source>
</evidence>
<organism evidence="9 10">
    <name type="scientific">Nonomuraea longicatena</name>
    <dbReference type="NCBI Taxonomy" id="83682"/>
    <lineage>
        <taxon>Bacteria</taxon>
        <taxon>Bacillati</taxon>
        <taxon>Actinomycetota</taxon>
        <taxon>Actinomycetes</taxon>
        <taxon>Streptosporangiales</taxon>
        <taxon>Streptosporangiaceae</taxon>
        <taxon>Nonomuraea</taxon>
    </lineage>
</organism>
<feature type="domain" description="RNA polymerase sigma-70 region 2" evidence="6">
    <location>
        <begin position="7"/>
        <end position="71"/>
    </location>
</feature>
<dbReference type="InterPro" id="IPR013325">
    <property type="entry name" value="RNA_pol_sigma_r2"/>
</dbReference>
<dbReference type="RefSeq" id="WP_343954181.1">
    <property type="nucleotide sequence ID" value="NZ_BAAAHQ010000043.1"/>
</dbReference>
<dbReference type="CDD" id="cd06171">
    <property type="entry name" value="Sigma70_r4"/>
    <property type="match status" value="1"/>
</dbReference>
<evidence type="ECO:0000256" key="4">
    <source>
        <dbReference type="ARBA" id="ARBA00023082"/>
    </source>
</evidence>
<dbReference type="NCBIfam" id="TIGR02960">
    <property type="entry name" value="SigX5"/>
    <property type="match status" value="1"/>
</dbReference>
<evidence type="ECO:0000259" key="8">
    <source>
        <dbReference type="Pfam" id="PF12680"/>
    </source>
</evidence>
<dbReference type="EMBL" id="BAAAHQ010000043">
    <property type="protein sequence ID" value="GAA0948837.1"/>
    <property type="molecule type" value="Genomic_DNA"/>
</dbReference>
<keyword evidence="5" id="KW-0804">Transcription</keyword>
<feature type="domain" description="RNA polymerase sigma factor 70 region 4 type 2" evidence="7">
    <location>
        <begin position="108"/>
        <end position="159"/>
    </location>
</feature>
<dbReference type="NCBIfam" id="NF006089">
    <property type="entry name" value="PRK08241.1"/>
    <property type="match status" value="1"/>
</dbReference>
<dbReference type="Proteomes" id="UP001501578">
    <property type="component" value="Unassembled WGS sequence"/>
</dbReference>
<dbReference type="Pfam" id="PF12680">
    <property type="entry name" value="SnoaL_2"/>
    <property type="match status" value="1"/>
</dbReference>
<dbReference type="InterPro" id="IPR013324">
    <property type="entry name" value="RNA_pol_sigma_r3/r4-like"/>
</dbReference>
<dbReference type="SUPFAM" id="SSF88946">
    <property type="entry name" value="Sigma2 domain of RNA polymerase sigma factors"/>
    <property type="match status" value="1"/>
</dbReference>
<keyword evidence="10" id="KW-1185">Reference proteome</keyword>
<dbReference type="NCBIfam" id="TIGR02937">
    <property type="entry name" value="sigma70-ECF"/>
    <property type="match status" value="1"/>
</dbReference>
<dbReference type="Pfam" id="PF08281">
    <property type="entry name" value="Sigma70_r4_2"/>
    <property type="match status" value="1"/>
</dbReference>
<feature type="domain" description="SnoaL-like" evidence="8">
    <location>
        <begin position="185"/>
        <end position="284"/>
    </location>
</feature>
<dbReference type="SUPFAM" id="SSF54427">
    <property type="entry name" value="NTF2-like"/>
    <property type="match status" value="1"/>
</dbReference>
<gene>
    <name evidence="9" type="ORF">GCM10009560_66520</name>
</gene>
<evidence type="ECO:0000256" key="5">
    <source>
        <dbReference type="ARBA" id="ARBA00023163"/>
    </source>
</evidence>
<dbReference type="InterPro" id="IPR014305">
    <property type="entry name" value="RNA_pol_sigma-G_actinobac"/>
</dbReference>
<dbReference type="InterPro" id="IPR039425">
    <property type="entry name" value="RNA_pol_sigma-70-like"/>
</dbReference>
<evidence type="ECO:0000259" key="7">
    <source>
        <dbReference type="Pfam" id="PF08281"/>
    </source>
</evidence>